<dbReference type="AlphaFoldDB" id="A0A1E7EU44"/>
<dbReference type="Proteomes" id="UP000095751">
    <property type="component" value="Unassembled WGS sequence"/>
</dbReference>
<evidence type="ECO:0000313" key="4">
    <source>
        <dbReference type="EMBL" id="OEU09386.1"/>
    </source>
</evidence>
<proteinExistence type="inferred from homology"/>
<dbReference type="OrthoDB" id="72053at2759"/>
<dbReference type="SUPFAM" id="SSF52833">
    <property type="entry name" value="Thioredoxin-like"/>
    <property type="match status" value="1"/>
</dbReference>
<sequence length="178" mass="20078">MHVAGFLCEKQARMCSTCIQQKVCVSSLTFWLLGHCKSMKPAWDQLGDEFAGSSSVVIGDADCTASGEEICQTFGIKGYPTIKYFLDGDSEGTDYQGGRDYDSLKAFVEDTLEVKCSVTDQELCTDKEKAYIEKMKTKPSEDRVKQITRLEKMAGDSMKAELKIWLRQRLQILRMLEL</sequence>
<keyword evidence="2" id="KW-0732">Signal</keyword>
<dbReference type="InterPro" id="IPR013766">
    <property type="entry name" value="Thioredoxin_domain"/>
</dbReference>
<dbReference type="InterPro" id="IPR036249">
    <property type="entry name" value="Thioredoxin-like_sf"/>
</dbReference>
<evidence type="ECO:0000259" key="3">
    <source>
        <dbReference type="PROSITE" id="PS51352"/>
    </source>
</evidence>
<comment type="similarity">
    <text evidence="1">Belongs to the protein disulfide isomerase family.</text>
</comment>
<dbReference type="Pfam" id="PF00085">
    <property type="entry name" value="Thioredoxin"/>
    <property type="match status" value="1"/>
</dbReference>
<dbReference type="InParanoid" id="A0A1E7EU44"/>
<dbReference type="EMBL" id="KV784375">
    <property type="protein sequence ID" value="OEU09386.1"/>
    <property type="molecule type" value="Genomic_DNA"/>
</dbReference>
<feature type="domain" description="Thioredoxin" evidence="3">
    <location>
        <begin position="1"/>
        <end position="113"/>
    </location>
</feature>
<dbReference type="PANTHER" id="PTHR45672:SF3">
    <property type="entry name" value="THIOREDOXIN DOMAIN-CONTAINING PROTEIN 5"/>
    <property type="match status" value="1"/>
</dbReference>
<name>A0A1E7EU44_9STRA</name>
<gene>
    <name evidence="4" type="ORF">FRACYDRAFT_248235</name>
</gene>
<evidence type="ECO:0000313" key="5">
    <source>
        <dbReference type="Proteomes" id="UP000095751"/>
    </source>
</evidence>
<protein>
    <submittedName>
        <fullName evidence="4">Thioredoxin-domain-containing protein</fullName>
    </submittedName>
</protein>
<evidence type="ECO:0000256" key="1">
    <source>
        <dbReference type="ARBA" id="ARBA00006347"/>
    </source>
</evidence>
<dbReference type="Gene3D" id="3.40.30.10">
    <property type="entry name" value="Glutaredoxin"/>
    <property type="match status" value="1"/>
</dbReference>
<organism evidence="4 5">
    <name type="scientific">Fragilariopsis cylindrus CCMP1102</name>
    <dbReference type="NCBI Taxonomy" id="635003"/>
    <lineage>
        <taxon>Eukaryota</taxon>
        <taxon>Sar</taxon>
        <taxon>Stramenopiles</taxon>
        <taxon>Ochrophyta</taxon>
        <taxon>Bacillariophyta</taxon>
        <taxon>Bacillariophyceae</taxon>
        <taxon>Bacillariophycidae</taxon>
        <taxon>Bacillariales</taxon>
        <taxon>Bacillariaceae</taxon>
        <taxon>Fragilariopsis</taxon>
    </lineage>
</organism>
<dbReference type="PROSITE" id="PS51352">
    <property type="entry name" value="THIOREDOXIN_2"/>
    <property type="match status" value="1"/>
</dbReference>
<dbReference type="KEGG" id="fcy:FRACYDRAFT_248235"/>
<dbReference type="InterPro" id="IPR051063">
    <property type="entry name" value="PDI"/>
</dbReference>
<dbReference type="GO" id="GO:0003756">
    <property type="term" value="F:protein disulfide isomerase activity"/>
    <property type="evidence" value="ECO:0007669"/>
    <property type="project" value="TreeGrafter"/>
</dbReference>
<dbReference type="GO" id="GO:0005783">
    <property type="term" value="C:endoplasmic reticulum"/>
    <property type="evidence" value="ECO:0007669"/>
    <property type="project" value="TreeGrafter"/>
</dbReference>
<evidence type="ECO:0000256" key="2">
    <source>
        <dbReference type="ARBA" id="ARBA00022729"/>
    </source>
</evidence>
<keyword evidence="5" id="KW-1185">Reference proteome</keyword>
<accession>A0A1E7EU44</accession>
<reference evidence="4 5" key="1">
    <citation type="submission" date="2016-09" db="EMBL/GenBank/DDBJ databases">
        <title>Extensive genetic diversity and differential bi-allelic expression allows diatom success in the polar Southern Ocean.</title>
        <authorList>
            <consortium name="DOE Joint Genome Institute"/>
            <person name="Mock T."/>
            <person name="Otillar R.P."/>
            <person name="Strauss J."/>
            <person name="Dupont C."/>
            <person name="Frickenhaus S."/>
            <person name="Maumus F."/>
            <person name="Mcmullan M."/>
            <person name="Sanges R."/>
            <person name="Schmutz J."/>
            <person name="Toseland A."/>
            <person name="Valas R."/>
            <person name="Veluchamy A."/>
            <person name="Ward B.J."/>
            <person name="Allen A."/>
            <person name="Barry K."/>
            <person name="Falciatore A."/>
            <person name="Ferrante M."/>
            <person name="Fortunato A.E."/>
            <person name="Gloeckner G."/>
            <person name="Gruber A."/>
            <person name="Hipkin R."/>
            <person name="Janech M."/>
            <person name="Kroth P."/>
            <person name="Leese F."/>
            <person name="Lindquist E."/>
            <person name="Lyon B.R."/>
            <person name="Martin J."/>
            <person name="Mayer C."/>
            <person name="Parker M."/>
            <person name="Quesneville H."/>
            <person name="Raymond J."/>
            <person name="Uhlig C."/>
            <person name="Valentin K.U."/>
            <person name="Worden A.Z."/>
            <person name="Armbrust E.V."/>
            <person name="Bowler C."/>
            <person name="Green B."/>
            <person name="Moulton V."/>
            <person name="Van Oosterhout C."/>
            <person name="Grigoriev I."/>
        </authorList>
    </citation>
    <scope>NUCLEOTIDE SEQUENCE [LARGE SCALE GENOMIC DNA]</scope>
    <source>
        <strain evidence="4 5">CCMP1102</strain>
    </source>
</reference>
<dbReference type="PANTHER" id="PTHR45672">
    <property type="entry name" value="PROTEIN DISULFIDE-ISOMERASE C17H9.14C-RELATED"/>
    <property type="match status" value="1"/>
</dbReference>
<dbReference type="GO" id="GO:0006457">
    <property type="term" value="P:protein folding"/>
    <property type="evidence" value="ECO:0007669"/>
    <property type="project" value="TreeGrafter"/>
</dbReference>